<comment type="caution">
    <text evidence="1">The sequence shown here is derived from an EMBL/GenBank/DDBJ whole genome shotgun (WGS) entry which is preliminary data.</text>
</comment>
<evidence type="ECO:0000313" key="2">
    <source>
        <dbReference type="Proteomes" id="UP001158087"/>
    </source>
</evidence>
<name>A0AA42H4E7_9HYPH</name>
<sequence>MNAVVNPDVKSIDDLLTAVDHSYQEVEILGMTTKLRPVTILECLRLIKRFPKLVDIFEPKVDKDGNLLPDEMQTTQLDLFLNCGIEAAAGFIACAAGKEGDLAFEHLITTKPDDLTLGLFSSAIKVTLGEGSLDDFFSKIAGALNGIFPAKSVSSAPDEKAA</sequence>
<protein>
    <submittedName>
        <fullName evidence="1">Uncharacterized protein</fullName>
    </submittedName>
</protein>
<organism evidence="1 2">
    <name type="scientific">Brucella intermedia GD04153</name>
    <dbReference type="NCBI Taxonomy" id="2975438"/>
    <lineage>
        <taxon>Bacteria</taxon>
        <taxon>Pseudomonadati</taxon>
        <taxon>Pseudomonadota</taxon>
        <taxon>Alphaproteobacteria</taxon>
        <taxon>Hyphomicrobiales</taxon>
        <taxon>Brucellaceae</taxon>
        <taxon>Brucella/Ochrobactrum group</taxon>
        <taxon>Brucella</taxon>
    </lineage>
</organism>
<dbReference type="EMBL" id="JAODYY010000001">
    <property type="protein sequence ID" value="MDH0123306.1"/>
    <property type="molecule type" value="Genomic_DNA"/>
</dbReference>
<dbReference type="Proteomes" id="UP001158087">
    <property type="component" value="Unassembled WGS sequence"/>
</dbReference>
<proteinExistence type="predicted"/>
<reference evidence="1" key="1">
    <citation type="submission" date="2022-09" db="EMBL/GenBank/DDBJ databases">
        <title>Intensive care unit water sources are persistently colonized with multi-drug resistant bacteria and are the site of extensive horizontal gene transfer of antibiotic resistance genes.</title>
        <authorList>
            <person name="Diorio-Toth L."/>
        </authorList>
    </citation>
    <scope>NUCLEOTIDE SEQUENCE</scope>
    <source>
        <strain evidence="1">GD04153</strain>
    </source>
</reference>
<dbReference type="AlphaFoldDB" id="A0AA42H4E7"/>
<gene>
    <name evidence="1" type="ORF">N7376_04820</name>
</gene>
<evidence type="ECO:0000313" key="1">
    <source>
        <dbReference type="EMBL" id="MDH0123306.1"/>
    </source>
</evidence>
<accession>A0AA42H4E7</accession>